<proteinExistence type="predicted"/>
<dbReference type="SUPFAM" id="SSF54928">
    <property type="entry name" value="RNA-binding domain, RBD"/>
    <property type="match status" value="1"/>
</dbReference>
<evidence type="ECO:0000313" key="6">
    <source>
        <dbReference type="Proteomes" id="UP000000803"/>
    </source>
</evidence>
<keyword evidence="1 2" id="KW-0694">RNA-binding</keyword>
<dbReference type="HOGENOM" id="CLU_116444_0_0_1"/>
<gene>
    <name evidence="4" type="primary">Dmel\CG18823</name>
    <name evidence="4 5" type="ORF">CG18823</name>
    <name evidence="4" type="ORF">Dmel_CG18823</name>
</gene>
<reference evidence="4 6" key="4">
    <citation type="journal article" date="2002" name="Genome Biol.">
        <title>The transposable elements of the Drosophila melanogaster euchromatin: a genomics perspective.</title>
        <authorList>
            <person name="Kaminker J.S."/>
            <person name="Bergman C.M."/>
            <person name="Kronmiller B."/>
            <person name="Carlson J."/>
            <person name="Svirskas R."/>
            <person name="Patel S."/>
            <person name="Frise E."/>
            <person name="Wheeler D.A."/>
            <person name="Lewis S.E."/>
            <person name="Rubin G.M."/>
            <person name="Ashburner M."/>
            <person name="Celniker S.E."/>
        </authorList>
    </citation>
    <scope>NUCLEOTIDE SEQUENCE [LARGE SCALE GENOMIC DNA]</scope>
    <source>
        <strain evidence="6">Berkeley</strain>
    </source>
</reference>
<dbReference type="KEGG" id="dme:Dmel_CG18823"/>
<dbReference type="Gene3D" id="3.30.70.330">
    <property type="match status" value="1"/>
</dbReference>
<dbReference type="BioGRID-ORCS" id="59184">
    <property type="hits" value="0 hits in 1 CRISPR screen"/>
</dbReference>
<dbReference type="Pfam" id="PF00076">
    <property type="entry name" value="RRM_1"/>
    <property type="match status" value="1"/>
</dbReference>
<dbReference type="SMR" id="Q9I7Y5"/>
<dbReference type="PROSITE" id="PS50102">
    <property type="entry name" value="RRM"/>
    <property type="match status" value="1"/>
</dbReference>
<feature type="domain" description="RRM" evidence="3">
    <location>
        <begin position="14"/>
        <end position="83"/>
    </location>
</feature>
<evidence type="ECO:0000256" key="2">
    <source>
        <dbReference type="PROSITE-ProRule" id="PRU00176"/>
    </source>
</evidence>
<keyword evidence="6" id="KW-1185">Reference proteome</keyword>
<accession>Q9I7Y5</accession>
<evidence type="ECO:0000256" key="1">
    <source>
        <dbReference type="ARBA" id="ARBA00022884"/>
    </source>
</evidence>
<reference evidence="4 6" key="11">
    <citation type="journal article" date="2015" name="Genome Res.">
        <title>The Release 6 reference sequence of the Drosophila melanogaster genome.</title>
        <authorList>
            <person name="Hoskins R.A."/>
            <person name="Carlson J.W."/>
            <person name="Wan K.H."/>
            <person name="Park S."/>
            <person name="Mendez I."/>
            <person name="Galle S.E."/>
            <person name="Booth B.W."/>
            <person name="Pfeiffer B.D."/>
            <person name="George R.A."/>
            <person name="Svirskas R."/>
            <person name="Krzywinski M."/>
            <person name="Schein J."/>
            <person name="Accardo M.C."/>
            <person name="Damia E."/>
            <person name="Messina G."/>
            <person name="Mendez-Lago M."/>
            <person name="de Pablos B."/>
            <person name="Demakova O.V."/>
            <person name="Andreyeva E.N."/>
            <person name="Boldyreva L.V."/>
            <person name="Marra M."/>
            <person name="Carvalho A.B."/>
            <person name="Dimitri P."/>
            <person name="Villasante A."/>
            <person name="Zhimulev I.F."/>
            <person name="Rubin G.M."/>
            <person name="Karpen G.H."/>
            <person name="Celniker S.E."/>
        </authorList>
    </citation>
    <scope>NUCLEOTIDE SEQUENCE [LARGE SCALE GENOMIC DNA]</scope>
    <source>
        <strain evidence="6">Berkeley</strain>
    </source>
</reference>
<protein>
    <recommendedName>
        <fullName evidence="3">RRM domain-containing protein</fullName>
    </recommendedName>
</protein>
<dbReference type="AGR" id="FB:FBgn0042146"/>
<dbReference type="OrthoDB" id="1099063at2759"/>
<evidence type="ECO:0000313" key="4">
    <source>
        <dbReference type="EMBL" id="AAG22376.1"/>
    </source>
</evidence>
<dbReference type="SMART" id="SM00360">
    <property type="entry name" value="RRM"/>
    <property type="match status" value="1"/>
</dbReference>
<reference evidence="4 6" key="2">
    <citation type="journal article" date="2002" name="Genome Biol.">
        <title>Finishing a whole-genome shotgun: release 3 of the Drosophila melanogaster euchromatic genome sequence.</title>
        <authorList>
            <person name="Celniker S.E."/>
            <person name="Wheeler D.A."/>
            <person name="Kronmiller B."/>
            <person name="Carlson J.W."/>
            <person name="Halpern A."/>
            <person name="Patel S."/>
            <person name="Adams M."/>
            <person name="Champe M."/>
            <person name="Dugan S.P."/>
            <person name="Frise E."/>
            <person name="Hodgson A."/>
            <person name="George R.A."/>
            <person name="Hoskins R.A."/>
            <person name="Laverty T."/>
            <person name="Muzny D.M."/>
            <person name="Nelson C.R."/>
            <person name="Pacleb J.M."/>
            <person name="Park S."/>
            <person name="Pfeiffer B.D."/>
            <person name="Richards S."/>
            <person name="Sodergren E.J."/>
            <person name="Svirskas R."/>
            <person name="Tabor P.E."/>
            <person name="Wan K."/>
            <person name="Stapleton M."/>
            <person name="Sutton G.G."/>
            <person name="Venter C."/>
            <person name="Weinstock G."/>
            <person name="Scherer S.E."/>
            <person name="Myers E.W."/>
            <person name="Gibbs R.A."/>
            <person name="Rubin G.M."/>
        </authorList>
    </citation>
    <scope>NUCLEOTIDE SEQUENCE [LARGE SCALE GENOMIC DNA]</scope>
    <source>
        <strain evidence="6">Berkeley</strain>
    </source>
</reference>
<evidence type="ECO:0000259" key="3">
    <source>
        <dbReference type="PROSITE" id="PS50102"/>
    </source>
</evidence>
<reference evidence="4 6" key="3">
    <citation type="journal article" date="2002" name="Genome Biol.">
        <title>Annotation of the Drosophila melanogaster euchromatic genome: a systematic review.</title>
        <authorList>
            <person name="Misra S."/>
            <person name="Crosby M.A."/>
            <person name="Mungall C.J."/>
            <person name="Matthews B.B."/>
            <person name="Campbell K.S."/>
            <person name="Hradecky P."/>
            <person name="Huang Y."/>
            <person name="Kaminker J.S."/>
            <person name="Millburn G.H."/>
            <person name="Prochnik S.E."/>
            <person name="Smith C.D."/>
            <person name="Tupy J.L."/>
            <person name="Whitfied E.J."/>
            <person name="Bayraktaroglu L."/>
            <person name="Berman B.P."/>
            <person name="Bettencourt B.R."/>
            <person name="Celniker S.E."/>
            <person name="de Grey A.D."/>
            <person name="Drysdale R.A."/>
            <person name="Harris N.L."/>
            <person name="Richter J."/>
            <person name="Russo S."/>
            <person name="Schroeder A.J."/>
            <person name="Shu S.Q."/>
            <person name="Stapleton M."/>
            <person name="Yamada C."/>
            <person name="Ashburner M."/>
            <person name="Gelbart W.M."/>
            <person name="Rubin G.M."/>
            <person name="Lewis S.E."/>
        </authorList>
    </citation>
    <scope>GENOME REANNOTATION</scope>
    <source>
        <strain evidence="6">Berkeley</strain>
    </source>
</reference>
<dbReference type="GeneID" id="59184"/>
<dbReference type="UCSC" id="CG18823-RA">
    <property type="organism name" value="d. melanogaster"/>
</dbReference>
<dbReference type="InterPro" id="IPR012677">
    <property type="entry name" value="Nucleotide-bd_a/b_plait_sf"/>
</dbReference>
<reference evidence="4 6" key="8">
    <citation type="journal article" date="2007" name="Science">
        <title>Sequence finishing and mapping of Drosophila melanogaster heterochromatin.</title>
        <authorList>
            <person name="Hoskins R.A."/>
            <person name="Carlson J.W."/>
            <person name="Kennedy C."/>
            <person name="Acevedo D."/>
            <person name="Evans-Holm M."/>
            <person name="Frise E."/>
            <person name="Wan K.H."/>
            <person name="Park S."/>
            <person name="Mendez-Lago M."/>
            <person name="Rossi F."/>
            <person name="Villasante A."/>
            <person name="Dimitri P."/>
            <person name="Karpen G.H."/>
            <person name="Celniker S.E."/>
        </authorList>
    </citation>
    <scope>NUCLEOTIDE SEQUENCE [LARGE SCALE GENOMIC DNA]</scope>
    <source>
        <strain evidence="6">Berkeley</strain>
    </source>
</reference>
<reference evidence="4 6" key="9">
    <citation type="journal article" date="2015" name="G3 (Bethesda)">
        <title>Gene Model Annotations for Drosophila melanogaster: Impact of High-Throughput Data.</title>
        <authorList>
            <consortium name="FlyBase Consortium"/>
            <person name="Matthews B.B."/>
            <person name="Dos Santos G."/>
            <person name="Crosby M.A."/>
            <person name="Emmert D.B."/>
            <person name="St Pierre S.E."/>
            <person name="Gramates L.S."/>
            <person name="Zhou P."/>
            <person name="Schroeder A.J."/>
            <person name="Falls K."/>
            <person name="Strelets V."/>
            <person name="Russo S.M."/>
            <person name="Gelbart W.M."/>
            <person name="null"/>
        </authorList>
    </citation>
    <scope>NUCLEOTIDE SEQUENCE [LARGE SCALE GENOMIC DNA]</scope>
    <source>
        <strain evidence="6">Berkeley</strain>
    </source>
</reference>
<dbReference type="AlphaFoldDB" id="Q9I7Y5"/>
<dbReference type="CDD" id="cd00590">
    <property type="entry name" value="RRM_SF"/>
    <property type="match status" value="1"/>
</dbReference>
<dbReference type="InParanoid" id="Q9I7Y5"/>
<dbReference type="OMA" id="HELAYLC"/>
<dbReference type="InterPro" id="IPR035979">
    <property type="entry name" value="RBD_domain_sf"/>
</dbReference>
<evidence type="ECO:0000313" key="5">
    <source>
        <dbReference type="FlyBase" id="FBgn0042146"/>
    </source>
</evidence>
<dbReference type="VEuPathDB" id="VectorBase:FBgn0042146"/>
<dbReference type="Proteomes" id="UP000000803">
    <property type="component" value="Chromosome X"/>
</dbReference>
<dbReference type="InterPro" id="IPR000504">
    <property type="entry name" value="RRM_dom"/>
</dbReference>
<dbReference type="GO" id="GO:0003723">
    <property type="term" value="F:RNA binding"/>
    <property type="evidence" value="ECO:0007669"/>
    <property type="project" value="UniProtKB-UniRule"/>
</dbReference>
<name>Q9I7Y5_DROME</name>
<dbReference type="PaxDb" id="7227-FBpp0070166"/>
<dbReference type="FlyBase" id="FBgn0042146">
    <property type="gene designation" value="CG18823"/>
</dbReference>
<organism evidence="4 6">
    <name type="scientific">Drosophila melanogaster</name>
    <name type="common">Fruit fly</name>
    <dbReference type="NCBI Taxonomy" id="7227"/>
    <lineage>
        <taxon>Eukaryota</taxon>
        <taxon>Metazoa</taxon>
        <taxon>Ecdysozoa</taxon>
        <taxon>Arthropoda</taxon>
        <taxon>Hexapoda</taxon>
        <taxon>Insecta</taxon>
        <taxon>Pterygota</taxon>
        <taxon>Neoptera</taxon>
        <taxon>Endopterygota</taxon>
        <taxon>Diptera</taxon>
        <taxon>Brachycera</taxon>
        <taxon>Muscomorpha</taxon>
        <taxon>Ephydroidea</taxon>
        <taxon>Drosophilidae</taxon>
        <taxon>Drosophila</taxon>
        <taxon>Sophophora</taxon>
    </lineage>
</organism>
<reference evidence="4 6" key="7">
    <citation type="journal article" date="2007" name="Science">
        <title>The Release 5.1 annotation of Drosophila melanogaster heterochromatin.</title>
        <authorList>
            <person name="Smith C.D."/>
            <person name="Shu S."/>
            <person name="Mungall C.J."/>
            <person name="Karpen G.H."/>
        </authorList>
    </citation>
    <scope>NUCLEOTIDE SEQUENCE [LARGE SCALE GENOMIC DNA]</scope>
    <source>
        <strain evidence="6">Berkeley</strain>
    </source>
</reference>
<reference evidence="4 6" key="10">
    <citation type="journal article" date="2015" name="G3 (Bethesda)">
        <title>Gene Model Annotations for Drosophila melanogaster: The Rule-Benders.</title>
        <authorList>
            <consortium name="FlyBase Consortium"/>
            <person name="Crosby M.A."/>
            <person name="Gramates L.S."/>
            <person name="Dos Santos G."/>
            <person name="Matthews B.B."/>
            <person name="St Pierre S.E."/>
            <person name="Zhou P."/>
            <person name="Schroeder A.J."/>
            <person name="Falls K."/>
            <person name="Emmert D.B."/>
            <person name="Russo S.M."/>
            <person name="Gelbart W.M."/>
            <person name="null"/>
        </authorList>
    </citation>
    <scope>NUCLEOTIDE SEQUENCE [LARGE SCALE GENOMIC DNA]</scope>
    <source>
        <strain evidence="6">Berkeley</strain>
    </source>
</reference>
<reference evidence="4 6" key="6">
    <citation type="journal article" date="2005" name="PLoS Comput. Biol.">
        <title>Combined evidence annotation of transposable elements in genome sequences.</title>
        <authorList>
            <person name="Quesneville H."/>
            <person name="Bergman C.M."/>
            <person name="Andrieu O."/>
            <person name="Autard D."/>
            <person name="Nouaud D."/>
            <person name="Ashburner M."/>
            <person name="Anxolabehere D."/>
        </authorList>
    </citation>
    <scope>NUCLEOTIDE SEQUENCE [LARGE SCALE GENOMIC DNA]</scope>
    <source>
        <strain evidence="6">Berkeley</strain>
    </source>
</reference>
<dbReference type="PhylomeDB" id="Q9I7Y5"/>
<dbReference type="Bgee" id="FBgn0042146">
    <property type="expression patterns" value="Expressed in spermatocyte in testis and 7 other cell types or tissues"/>
</dbReference>
<reference evidence="4 6" key="1">
    <citation type="journal article" date="2000" name="Science">
        <title>The genome sequence of Drosophila melanogaster.</title>
        <authorList>
            <person name="Adams M.D."/>
            <person name="Celniker S.E."/>
            <person name="Holt R.A."/>
            <person name="Evans C.A."/>
            <person name="Gocayne J.D."/>
            <person name="Amanatides P.G."/>
            <person name="Scherer S.E."/>
            <person name="Li P.W."/>
            <person name="Hoskins R.A."/>
            <person name="Galle R.F."/>
            <person name="George R.A."/>
            <person name="Lewis S.E."/>
            <person name="Richards S."/>
            <person name="Ashburner M."/>
            <person name="Henderson S.N."/>
            <person name="Sutton G.G."/>
            <person name="Wortman J.R."/>
            <person name="Yandell M.D."/>
            <person name="Zhang Q."/>
            <person name="Chen L.X."/>
            <person name="Brandon R.C."/>
            <person name="Rogers Y.H."/>
            <person name="Blazej R.G."/>
            <person name="Champe M."/>
            <person name="Pfeiffer B.D."/>
            <person name="Wan K.H."/>
            <person name="Doyle C."/>
            <person name="Baxter E.G."/>
            <person name="Helt G."/>
            <person name="Nelson C.R."/>
            <person name="Gabor G.L."/>
            <person name="Abril J.F."/>
            <person name="Agbayani A."/>
            <person name="An H.J."/>
            <person name="Andrews-Pfannkoch C."/>
            <person name="Baldwin D."/>
            <person name="Ballew R.M."/>
            <person name="Basu A."/>
            <person name="Baxendale J."/>
            <person name="Bayraktaroglu L."/>
            <person name="Beasley E.M."/>
            <person name="Beeson K.Y."/>
            <person name="Benos P.V."/>
            <person name="Berman B.P."/>
            <person name="Bhandari D."/>
            <person name="Bolshakov S."/>
            <person name="Borkova D."/>
            <person name="Botchan M.R."/>
            <person name="Bouck J."/>
            <person name="Brokstein P."/>
            <person name="Brottier P."/>
            <person name="Burtis K.C."/>
            <person name="Busam D.A."/>
            <person name="Butler H."/>
            <person name="Cadieu E."/>
            <person name="Center A."/>
            <person name="Chandra I."/>
            <person name="Cherry J.M."/>
            <person name="Cawley S."/>
            <person name="Dahlke C."/>
            <person name="Davenport L.B."/>
            <person name="Davies P."/>
            <person name="de Pablos B."/>
            <person name="Delcher A."/>
            <person name="Deng Z."/>
            <person name="Mays A.D."/>
            <person name="Dew I."/>
            <person name="Dietz S.M."/>
            <person name="Dodson K."/>
            <person name="Doup L.E."/>
            <person name="Downes M."/>
            <person name="Dugan-Rocha S."/>
            <person name="Dunkov B.C."/>
            <person name="Dunn P."/>
            <person name="Durbin K.J."/>
            <person name="Evangelista C.C."/>
            <person name="Ferraz C."/>
            <person name="Ferriera S."/>
            <person name="Fleischmann W."/>
            <person name="Fosler C."/>
            <person name="Gabrielian A.E."/>
            <person name="Garg N.S."/>
            <person name="Gelbart W.M."/>
            <person name="Glasser K."/>
            <person name="Glodek A."/>
            <person name="Gong F."/>
            <person name="Gorrell J.H."/>
            <person name="Gu Z."/>
            <person name="Guan P."/>
            <person name="Harris M."/>
            <person name="Harris N.L."/>
            <person name="Harvey D."/>
            <person name="Heiman T.J."/>
            <person name="Hernandez J.R."/>
            <person name="Houck J."/>
            <person name="Hostin D."/>
            <person name="Houston K.A."/>
            <person name="Howland T.J."/>
            <person name="Wei M.H."/>
            <person name="Ibegwam C."/>
            <person name="Jalali M."/>
            <person name="Kalush F."/>
            <person name="Karpen G.H."/>
            <person name="Ke Z."/>
            <person name="Kennison J.A."/>
            <person name="Ketchum K.A."/>
            <person name="Kimmel B.E."/>
            <person name="Kodira C.D."/>
            <person name="Kraft C."/>
            <person name="Kravitz S."/>
            <person name="Kulp D."/>
            <person name="Lai Z."/>
            <person name="Lasko P."/>
            <person name="Lei Y."/>
            <person name="Levitsky A.A."/>
            <person name="Li J."/>
            <person name="Li Z."/>
            <person name="Liang Y."/>
            <person name="Lin X."/>
            <person name="Liu X."/>
            <person name="Mattei B."/>
            <person name="McIntosh T.C."/>
            <person name="McLeod M.P."/>
            <person name="McPherson D."/>
            <person name="Merkulov G."/>
            <person name="Milshina N.V."/>
            <person name="Mobarry C."/>
            <person name="Morris J."/>
            <person name="Moshrefi A."/>
            <person name="Mount S.M."/>
            <person name="Moy M."/>
            <person name="Murphy B."/>
            <person name="Murphy L."/>
            <person name="Muzny D.M."/>
            <person name="Nelson D.L."/>
            <person name="Nelson D.R."/>
            <person name="Nelson K.A."/>
            <person name="Nixon K."/>
            <person name="Nusskern D.R."/>
            <person name="Pacleb J.M."/>
            <person name="Palazzolo M."/>
            <person name="Pittman G.S."/>
            <person name="Pan S."/>
            <person name="Pollard J."/>
            <person name="Puri V."/>
            <person name="Reese M.G."/>
            <person name="Reinert K."/>
            <person name="Remington K."/>
            <person name="Saunders R.D."/>
            <person name="Scheeler F."/>
            <person name="Shen H."/>
            <person name="Shue B.C."/>
            <person name="Siden-Kiamos I."/>
            <person name="Simpson M."/>
            <person name="Skupski M.P."/>
            <person name="Smith T."/>
            <person name="Spier E."/>
            <person name="Spradling A.C."/>
            <person name="Stapleton M."/>
            <person name="Strong R."/>
            <person name="Sun E."/>
            <person name="Svirskas R."/>
            <person name="Tector C."/>
            <person name="Turner R."/>
            <person name="Venter E."/>
            <person name="Wang A.H."/>
            <person name="Wang X."/>
            <person name="Wang Z.Y."/>
            <person name="Wassarman D.A."/>
            <person name="Weinstock G.M."/>
            <person name="Weissenbach J."/>
            <person name="Williams S.M."/>
            <person name="WoodageT"/>
            <person name="Worley K.C."/>
            <person name="Wu D."/>
            <person name="Yang S."/>
            <person name="Yao Q.A."/>
            <person name="Ye J."/>
            <person name="Yeh R.F."/>
            <person name="Zaveri J.S."/>
            <person name="Zhan M."/>
            <person name="Zhang G."/>
            <person name="Zhao Q."/>
            <person name="Zheng L."/>
            <person name="Zheng X.H."/>
            <person name="Zhong F.N."/>
            <person name="Zhong W."/>
            <person name="Zhou X."/>
            <person name="Zhu S."/>
            <person name="Zhu X."/>
            <person name="Smith H.O."/>
            <person name="Gibbs R.A."/>
            <person name="Myers E.W."/>
            <person name="Rubin G.M."/>
            <person name="Venter J.C."/>
        </authorList>
    </citation>
    <scope>NUCLEOTIDE SEQUENCE [LARGE SCALE GENOMIC DNA]</scope>
    <source>
        <strain evidence="6">Berkeley</strain>
    </source>
</reference>
<sequence length="106" mass="11996">MFRNDIPAPTSPRSRIWVRNLPPCTRQELVMLCLPFGKILGSLIVDNEGFIQFARESEATSAIDALDQIVFKSKVLQVSNATFPPIEGGQVLVWYDEDGVYFEDEF</sequence>
<dbReference type="RefSeq" id="NP_659571.1">
    <property type="nucleotide sequence ID" value="NM_145103.2"/>
</dbReference>
<dbReference type="EMBL" id="AE014298">
    <property type="protein sequence ID" value="AAG22376.1"/>
    <property type="molecule type" value="Genomic_DNA"/>
</dbReference>
<reference evidence="4 6" key="5">
    <citation type="journal article" date="2002" name="Genome Biol.">
        <title>Heterochromatic sequences in a Drosophila whole-genome shotgun assembly.</title>
        <authorList>
            <person name="Hoskins R.A."/>
            <person name="Smith C.D."/>
            <person name="Carlson J.W."/>
            <person name="Carvalho A.B."/>
            <person name="Halpern A."/>
            <person name="Kaminker J.S."/>
            <person name="Kennedy C."/>
            <person name="Mungall C.J."/>
            <person name="Sullivan B.A."/>
            <person name="Sutton G.G."/>
            <person name="Yasuhara J.C."/>
            <person name="Wakimoto B.T."/>
            <person name="Myers E.W."/>
            <person name="Celniker S.E."/>
            <person name="Rubin G.M."/>
            <person name="Karpen G.H."/>
        </authorList>
    </citation>
    <scope>NUCLEOTIDE SEQUENCE [LARGE SCALE GENOMIC DNA]</scope>
    <source>
        <strain evidence="6">Berkeley</strain>
    </source>
</reference>